<evidence type="ECO:0000313" key="1">
    <source>
        <dbReference type="EMBL" id="KAJ1358024.1"/>
    </source>
</evidence>
<reference evidence="1" key="1">
    <citation type="submission" date="2021-06" db="EMBL/GenBank/DDBJ databases">
        <title>Parelaphostrongylus tenuis whole genome reference sequence.</title>
        <authorList>
            <person name="Garwood T.J."/>
            <person name="Larsen P.A."/>
            <person name="Fountain-Jones N.M."/>
            <person name="Garbe J.R."/>
            <person name="Macchietto M.G."/>
            <person name="Kania S.A."/>
            <person name="Gerhold R.W."/>
            <person name="Richards J.E."/>
            <person name="Wolf T.M."/>
        </authorList>
    </citation>
    <scope>NUCLEOTIDE SEQUENCE</scope>
    <source>
        <strain evidence="1">MNPRO001-30</strain>
        <tissue evidence="1">Meninges</tissue>
    </source>
</reference>
<organism evidence="1 2">
    <name type="scientific">Parelaphostrongylus tenuis</name>
    <name type="common">Meningeal worm</name>
    <dbReference type="NCBI Taxonomy" id="148309"/>
    <lineage>
        <taxon>Eukaryota</taxon>
        <taxon>Metazoa</taxon>
        <taxon>Ecdysozoa</taxon>
        <taxon>Nematoda</taxon>
        <taxon>Chromadorea</taxon>
        <taxon>Rhabditida</taxon>
        <taxon>Rhabditina</taxon>
        <taxon>Rhabditomorpha</taxon>
        <taxon>Strongyloidea</taxon>
        <taxon>Metastrongylidae</taxon>
        <taxon>Parelaphostrongylus</taxon>
    </lineage>
</organism>
<gene>
    <name evidence="1" type="ORF">KIN20_016326</name>
</gene>
<keyword evidence="2" id="KW-1185">Reference proteome</keyword>
<proteinExistence type="predicted"/>
<dbReference type="EMBL" id="JAHQIW010003283">
    <property type="protein sequence ID" value="KAJ1358024.1"/>
    <property type="molecule type" value="Genomic_DNA"/>
</dbReference>
<name>A0AAD5N1T2_PARTN</name>
<sequence length="300" mass="32894">MAGRPTNLSVPVLSITTVLGRGVLPSGQRIPYSPQKRKISISEEKELLRHRLHVTCFHGLNEASTVPLKATGIQTNRDAAQTFIVRLVTQTSFNVLQEQGRSALLLDAVISAILDQLSVQINHEPHECKELGKDPPMFWHNDTKKPYSDQCSSENHLVMRMGNRKARFCVAASQLDDVKMKSCTKVAKLPTDPIVISLLATIFTAFGCGVIPAGQASTRNFVVTGFTLPVAMVYTNMDMISAQHPGIAGSRDGVQAFVSRIVMQTVFDVLESNGRRALLPDAVILSILDQLNVTITYQPM</sequence>
<comment type="caution">
    <text evidence="1">The sequence shown here is derived from an EMBL/GenBank/DDBJ whole genome shotgun (WGS) entry which is preliminary data.</text>
</comment>
<protein>
    <submittedName>
        <fullName evidence="1">Uncharacterized protein</fullName>
    </submittedName>
</protein>
<dbReference type="Proteomes" id="UP001196413">
    <property type="component" value="Unassembled WGS sequence"/>
</dbReference>
<evidence type="ECO:0000313" key="2">
    <source>
        <dbReference type="Proteomes" id="UP001196413"/>
    </source>
</evidence>
<dbReference type="AlphaFoldDB" id="A0AAD5N1T2"/>
<accession>A0AAD5N1T2</accession>